<sequence>MKHWILILLAGLSLWGCGTKDTKAPLFQHHIEAGPKPWTSESFESTETDFTFAIISDLNGGERPGIYSRAVEQLNQLDPTFVLSVGDLIDGGTEDTLQLKKEWDSFDSRTENLKMPFFYLGGNHDLTNPKMRTFWNKRYGPRYYHFRYGDVLFLMMDSEDYSEKRMVEIYQARDTAIRVIAGELEGKYEQTTYYGMPERRLGCMGAEQLSYFQNVLKENEDVRWTFVLMHKPLWMREGKNGLAPLEASLKGRNYTVINGHFHSFSHDKRQGMDYYILGTTGGAQNPEDPNAFDHISLVRMAEAPVITHLKLDGILDNTGKVPLSTISETP</sequence>
<dbReference type="Proteomes" id="UP001174839">
    <property type="component" value="Unassembled WGS sequence"/>
</dbReference>
<keyword evidence="3" id="KW-1185">Reference proteome</keyword>
<feature type="domain" description="Calcineurin-like phosphoesterase" evidence="1">
    <location>
        <begin position="51"/>
        <end position="263"/>
    </location>
</feature>
<dbReference type="InterPro" id="IPR051918">
    <property type="entry name" value="STPP_CPPED1"/>
</dbReference>
<dbReference type="RefSeq" id="WP_289724906.1">
    <property type="nucleotide sequence ID" value="NZ_JAUDUY010000003.1"/>
</dbReference>
<dbReference type="InterPro" id="IPR004843">
    <property type="entry name" value="Calcineurin-like_PHP"/>
</dbReference>
<dbReference type="PANTHER" id="PTHR43143">
    <property type="entry name" value="METALLOPHOSPHOESTERASE, CALCINEURIN SUPERFAMILY"/>
    <property type="match status" value="1"/>
</dbReference>
<comment type="caution">
    <text evidence="2">The sequence shown here is derived from an EMBL/GenBank/DDBJ whole genome shotgun (WGS) entry which is preliminary data.</text>
</comment>
<evidence type="ECO:0000313" key="3">
    <source>
        <dbReference type="Proteomes" id="UP001174839"/>
    </source>
</evidence>
<reference evidence="2" key="1">
    <citation type="submission" date="2023-06" db="EMBL/GenBank/DDBJ databases">
        <title>Robiginitalea aurantiacus sp. nov. and Algoriphagus sediminis sp. nov., isolated from coastal sediment.</title>
        <authorList>
            <person name="Zhou Z.Y."/>
            <person name="An J."/>
            <person name="Jia Y.W."/>
            <person name="Du Z.J."/>
        </authorList>
    </citation>
    <scope>NUCLEOTIDE SEQUENCE</scope>
    <source>
        <strain evidence="2">M39</strain>
    </source>
</reference>
<accession>A0ABT7WFA1</accession>
<name>A0ABT7WFA1_9FLAO</name>
<protein>
    <submittedName>
        <fullName evidence="2">Metallophosphoesterase</fullName>
    </submittedName>
</protein>
<organism evidence="2 3">
    <name type="scientific">Robiginitalea aurantiaca</name>
    <dbReference type="NCBI Taxonomy" id="3056915"/>
    <lineage>
        <taxon>Bacteria</taxon>
        <taxon>Pseudomonadati</taxon>
        <taxon>Bacteroidota</taxon>
        <taxon>Flavobacteriia</taxon>
        <taxon>Flavobacteriales</taxon>
        <taxon>Flavobacteriaceae</taxon>
        <taxon>Robiginitalea</taxon>
    </lineage>
</organism>
<evidence type="ECO:0000259" key="1">
    <source>
        <dbReference type="Pfam" id="PF00149"/>
    </source>
</evidence>
<dbReference type="Pfam" id="PF00149">
    <property type="entry name" value="Metallophos"/>
    <property type="match status" value="1"/>
</dbReference>
<gene>
    <name evidence="2" type="ORF">QU605_08730</name>
</gene>
<proteinExistence type="predicted"/>
<dbReference type="PANTHER" id="PTHR43143:SF1">
    <property type="entry name" value="SERINE_THREONINE-PROTEIN PHOSPHATASE CPPED1"/>
    <property type="match status" value="1"/>
</dbReference>
<dbReference type="SUPFAM" id="SSF56300">
    <property type="entry name" value="Metallo-dependent phosphatases"/>
    <property type="match status" value="1"/>
</dbReference>
<dbReference type="EMBL" id="JAUDUY010000003">
    <property type="protein sequence ID" value="MDM9631553.1"/>
    <property type="molecule type" value="Genomic_DNA"/>
</dbReference>
<dbReference type="Gene3D" id="3.60.21.10">
    <property type="match status" value="1"/>
</dbReference>
<dbReference type="InterPro" id="IPR029052">
    <property type="entry name" value="Metallo-depent_PP-like"/>
</dbReference>
<evidence type="ECO:0000313" key="2">
    <source>
        <dbReference type="EMBL" id="MDM9631553.1"/>
    </source>
</evidence>